<comment type="caution">
    <text evidence="8">The sequence shown here is derived from an EMBL/GenBank/DDBJ whole genome shotgun (WGS) entry which is preliminary data.</text>
</comment>
<dbReference type="EMBL" id="PGGS01000371">
    <property type="protein sequence ID" value="PNH04654.1"/>
    <property type="molecule type" value="Genomic_DNA"/>
</dbReference>
<dbReference type="PROSITE" id="PS00633">
    <property type="entry name" value="BROMODOMAIN_1"/>
    <property type="match status" value="1"/>
</dbReference>
<keyword evidence="1" id="KW-0805">Transcription regulation</keyword>
<feature type="compositionally biased region" description="Gly residues" evidence="5">
    <location>
        <begin position="327"/>
        <end position="337"/>
    </location>
</feature>
<feature type="compositionally biased region" description="Acidic residues" evidence="5">
    <location>
        <begin position="744"/>
        <end position="753"/>
    </location>
</feature>
<feature type="region of interest" description="Disordered" evidence="5">
    <location>
        <begin position="64"/>
        <end position="89"/>
    </location>
</feature>
<dbReference type="PROSITE" id="PS50014">
    <property type="entry name" value="BROMODOMAIN_2"/>
    <property type="match status" value="1"/>
</dbReference>
<evidence type="ECO:0000259" key="6">
    <source>
        <dbReference type="PROSITE" id="PS50014"/>
    </source>
</evidence>
<reference evidence="8 9" key="1">
    <citation type="journal article" date="2017" name="Mol. Biol. Evol.">
        <title>The 4-celled Tetrabaena socialis nuclear genome reveals the essential components for genetic control of cell number at the origin of multicellularity in the volvocine lineage.</title>
        <authorList>
            <person name="Featherston J."/>
            <person name="Arakaki Y."/>
            <person name="Hanschen E.R."/>
            <person name="Ferris P.J."/>
            <person name="Michod R.E."/>
            <person name="Olson B.J.S.C."/>
            <person name="Nozaki H."/>
            <person name="Durand P.M."/>
        </authorList>
    </citation>
    <scope>NUCLEOTIDE SEQUENCE [LARGE SCALE GENOMIC DNA]</scope>
    <source>
        <strain evidence="8 9">NIES-571</strain>
    </source>
</reference>
<organism evidence="8 9">
    <name type="scientific">Tetrabaena socialis</name>
    <dbReference type="NCBI Taxonomy" id="47790"/>
    <lineage>
        <taxon>Eukaryota</taxon>
        <taxon>Viridiplantae</taxon>
        <taxon>Chlorophyta</taxon>
        <taxon>core chlorophytes</taxon>
        <taxon>Chlorophyceae</taxon>
        <taxon>CS clade</taxon>
        <taxon>Chlamydomonadales</taxon>
        <taxon>Tetrabaenaceae</taxon>
        <taxon>Tetrabaena</taxon>
    </lineage>
</organism>
<evidence type="ECO:0000256" key="3">
    <source>
        <dbReference type="ARBA" id="ARBA00023163"/>
    </source>
</evidence>
<dbReference type="SMART" id="SM00297">
    <property type="entry name" value="BROMO"/>
    <property type="match status" value="1"/>
</dbReference>
<dbReference type="Pfam" id="PF17035">
    <property type="entry name" value="BET"/>
    <property type="match status" value="1"/>
</dbReference>
<evidence type="ECO:0000259" key="7">
    <source>
        <dbReference type="PROSITE" id="PS51525"/>
    </source>
</evidence>
<dbReference type="Gene3D" id="1.20.1270.220">
    <property type="match status" value="1"/>
</dbReference>
<keyword evidence="9" id="KW-1185">Reference proteome</keyword>
<protein>
    <submittedName>
        <fullName evidence="8">Transcription factor GTE3, chloroplastic</fullName>
    </submittedName>
</protein>
<dbReference type="Proteomes" id="UP000236333">
    <property type="component" value="Unassembled WGS sequence"/>
</dbReference>
<feature type="compositionally biased region" description="Polar residues" evidence="5">
    <location>
        <begin position="698"/>
        <end position="707"/>
    </location>
</feature>
<dbReference type="PRINTS" id="PR00503">
    <property type="entry name" value="BROMODOMAIN"/>
</dbReference>
<evidence type="ECO:0000313" key="8">
    <source>
        <dbReference type="EMBL" id="PNH04654.1"/>
    </source>
</evidence>
<evidence type="ECO:0000313" key="9">
    <source>
        <dbReference type="Proteomes" id="UP000236333"/>
    </source>
</evidence>
<dbReference type="InterPro" id="IPR001487">
    <property type="entry name" value="Bromodomain"/>
</dbReference>
<evidence type="ECO:0000256" key="2">
    <source>
        <dbReference type="ARBA" id="ARBA00023117"/>
    </source>
</evidence>
<accession>A0A2J7ZWL5</accession>
<dbReference type="AlphaFoldDB" id="A0A2J7ZWL5"/>
<feature type="region of interest" description="Disordered" evidence="5">
    <location>
        <begin position="630"/>
        <end position="847"/>
    </location>
</feature>
<feature type="compositionally biased region" description="Gly residues" evidence="5">
    <location>
        <begin position="754"/>
        <end position="764"/>
    </location>
</feature>
<feature type="compositionally biased region" description="Basic and acidic residues" evidence="5">
    <location>
        <begin position="777"/>
        <end position="845"/>
    </location>
</feature>
<evidence type="ECO:0000256" key="4">
    <source>
        <dbReference type="PROSITE-ProRule" id="PRU00035"/>
    </source>
</evidence>
<keyword evidence="2 4" id="KW-0103">Bromodomain</keyword>
<dbReference type="InterPro" id="IPR018359">
    <property type="entry name" value="Bromodomain_CS"/>
</dbReference>
<feature type="compositionally biased region" description="Basic and acidic residues" evidence="5">
    <location>
        <begin position="718"/>
        <end position="732"/>
    </location>
</feature>
<feature type="compositionally biased region" description="Low complexity" evidence="5">
    <location>
        <begin position="598"/>
        <end position="610"/>
    </location>
</feature>
<gene>
    <name evidence="8" type="ORF">TSOC_009159</name>
</gene>
<sequence length="896" mass="93673">MSKVLSPAEAAAARIKFEELKKLAEQRQLVDLELINKLAKALEKVKAVPAGVVSSLPAAGAGSKQQATVKRSLQPVAAPDPKRLRLDSDTDRKIQDPLWRACANVLEYLTKKKIATVFMKPVDPVRDGVPDYHKFITHPMDLGTVKTKLKERKYADPREYVADIRLIWFNCRSYNQAGTLVRQWGDQMSDDFERKWAEQNIEQRWDELMVQRDPQAVALDQRIASSARQLVQRVNSIHMLPDADPTRPMTAVEKRKLSIALSDLQGDQLSEVVNIIAHSLQDVSPEEDGEIELDVDQLDNPTLWRLRDFCDGISSRHTVKALPPAKGGAGQRGGAAADGGRQQTASKAPARTESGSESDRYSAEQDVKGSNMVEQPQSNGGWLGGAPRKQQPAGGAGDGAGALDQGAVAAGAGEAEDPQGLEAAEGAEAEADVAEGAEAEAEAAEGPEAAGDAEAEAEAAEGAEAEAEAAEGAEAEAEAAEGAEAEAEAAEGAEAEAEAAEGAEAEAEAAEGAEAEAEAAEGAEAEAEAAEGLATAEGVEAEAEAAEDAEAEPEAAEGAEAEPEAAEAEAAQGDGAASEGAEAAAAATAEPNDEVAEATKAGPAAEAAPDADMGVVEAVATADDAAVEVEAGAAAGTGEAAGGQESEWDAAAAKPDTAMEEGASAEGDVEMEDQQPAPLAAAEGDGGGDEGGEAVEGQSNFVKNQRTALPVDESATAPKDKSAIATDKKSNKDVVLNASAWQTADEDGAEGGGEEAGAGGCGGGEEGDDLWDSFRSVAEREKQQKADEEKRRKELEQERERERLRAVAEARHAKESEERKMREAEEAEAAEAKRAKDEARQKEMEELQMQANTAQVYQPPDANAFAQTFGAGGTDINDLGLMYKHNDDADDVNFDD</sequence>
<feature type="compositionally biased region" description="Basic and acidic residues" evidence="5">
    <location>
        <begin position="80"/>
        <end position="89"/>
    </location>
</feature>
<feature type="compositionally biased region" description="Acidic residues" evidence="5">
    <location>
        <begin position="539"/>
        <end position="567"/>
    </location>
</feature>
<feature type="compositionally biased region" description="Basic and acidic residues" evidence="5">
    <location>
        <begin position="357"/>
        <end position="367"/>
    </location>
</feature>
<dbReference type="InterPro" id="IPR027353">
    <property type="entry name" value="NET_dom"/>
</dbReference>
<evidence type="ECO:0000256" key="1">
    <source>
        <dbReference type="ARBA" id="ARBA00023015"/>
    </source>
</evidence>
<proteinExistence type="predicted"/>
<feature type="region of interest" description="Disordered" evidence="5">
    <location>
        <begin position="319"/>
        <end position="610"/>
    </location>
</feature>
<dbReference type="Gene3D" id="1.20.920.10">
    <property type="entry name" value="Bromodomain-like"/>
    <property type="match status" value="1"/>
</dbReference>
<feature type="compositionally biased region" description="Low complexity" evidence="5">
    <location>
        <begin position="568"/>
        <end position="590"/>
    </location>
</feature>
<dbReference type="OrthoDB" id="21449at2759"/>
<dbReference type="Pfam" id="PF00439">
    <property type="entry name" value="Bromodomain"/>
    <property type="match status" value="1"/>
</dbReference>
<feature type="compositionally biased region" description="Low complexity" evidence="5">
    <location>
        <begin position="401"/>
        <end position="413"/>
    </location>
</feature>
<feature type="domain" description="Bromo" evidence="6">
    <location>
        <begin position="110"/>
        <end position="182"/>
    </location>
</feature>
<dbReference type="SUPFAM" id="SSF47370">
    <property type="entry name" value="Bromodomain"/>
    <property type="match status" value="1"/>
</dbReference>
<dbReference type="PROSITE" id="PS51525">
    <property type="entry name" value="NET"/>
    <property type="match status" value="1"/>
</dbReference>
<dbReference type="PANTHER" id="PTHR45926">
    <property type="entry name" value="OSJNBA0053K19.4 PROTEIN"/>
    <property type="match status" value="1"/>
</dbReference>
<feature type="compositionally biased region" description="Acidic residues" evidence="5">
    <location>
        <begin position="414"/>
        <end position="529"/>
    </location>
</feature>
<feature type="domain" description="NET" evidence="7">
    <location>
        <begin position="239"/>
        <end position="321"/>
    </location>
</feature>
<dbReference type="InterPro" id="IPR038336">
    <property type="entry name" value="NET_sf"/>
</dbReference>
<evidence type="ECO:0000256" key="5">
    <source>
        <dbReference type="SAM" id="MobiDB-lite"/>
    </source>
</evidence>
<keyword evidence="3" id="KW-0804">Transcription</keyword>
<dbReference type="InterPro" id="IPR036427">
    <property type="entry name" value="Bromodomain-like_sf"/>
</dbReference>
<name>A0A2J7ZWL5_9CHLO</name>